<sequence length="282" mass="32134">MDAMAQPRSAATRVLLLPELLEQILVYSYTFHATSLVAKPSLHLLRLRSVSIVWQSIINNSPTLQTLTFRHPRLCATEPHTDIAAGSARKWQINRSFQCWLMENMRVNSMTGEGLNSTQNRKSFERFAEKACSNSVGGLPWMYLTQPAVTSVSMYFGLVFTQNSLQDEWKAYKVSFNSNRNIRWRSNRLILNNNDGITTRFVLETVIDAIKALYSLKGSGNWLLHEISMMFGVGKEEDFGENLQGNADENVEDDSDLECEAEYIFWPLRSDYGAVLETLDQE</sequence>
<name>A0AAN8NKP4_9PEZI</name>
<organism evidence="1 2">
    <name type="scientific">Orbilia javanica</name>
    <dbReference type="NCBI Taxonomy" id="47235"/>
    <lineage>
        <taxon>Eukaryota</taxon>
        <taxon>Fungi</taxon>
        <taxon>Dikarya</taxon>
        <taxon>Ascomycota</taxon>
        <taxon>Pezizomycotina</taxon>
        <taxon>Orbiliomycetes</taxon>
        <taxon>Orbiliales</taxon>
        <taxon>Orbiliaceae</taxon>
        <taxon>Orbilia</taxon>
    </lineage>
</organism>
<evidence type="ECO:0000313" key="1">
    <source>
        <dbReference type="EMBL" id="KAK6329979.1"/>
    </source>
</evidence>
<evidence type="ECO:0000313" key="2">
    <source>
        <dbReference type="Proteomes" id="UP001313282"/>
    </source>
</evidence>
<comment type="caution">
    <text evidence="1">The sequence shown here is derived from an EMBL/GenBank/DDBJ whole genome shotgun (WGS) entry which is preliminary data.</text>
</comment>
<proteinExistence type="predicted"/>
<gene>
    <name evidence="1" type="ORF">TWF718_003406</name>
</gene>
<reference evidence="1 2" key="1">
    <citation type="submission" date="2019-10" db="EMBL/GenBank/DDBJ databases">
        <authorList>
            <person name="Palmer J.M."/>
        </authorList>
    </citation>
    <scope>NUCLEOTIDE SEQUENCE [LARGE SCALE GENOMIC DNA]</scope>
    <source>
        <strain evidence="1 2">TWF718</strain>
    </source>
</reference>
<accession>A0AAN8NKP4</accession>
<dbReference type="EMBL" id="JAVHNR010000012">
    <property type="protein sequence ID" value="KAK6329979.1"/>
    <property type="molecule type" value="Genomic_DNA"/>
</dbReference>
<protein>
    <submittedName>
        <fullName evidence="1">Uncharacterized protein</fullName>
    </submittedName>
</protein>
<keyword evidence="2" id="KW-1185">Reference proteome</keyword>
<dbReference type="Proteomes" id="UP001313282">
    <property type="component" value="Unassembled WGS sequence"/>
</dbReference>
<dbReference type="AlphaFoldDB" id="A0AAN8NKP4"/>